<feature type="region of interest" description="Disordered" evidence="1">
    <location>
        <begin position="20"/>
        <end position="53"/>
    </location>
</feature>
<name>A0A6J7WGT9_9CAUD</name>
<protein>
    <submittedName>
        <fullName evidence="2">Uncharacterized protein</fullName>
    </submittedName>
</protein>
<sequence length="53" mass="6061">MISYQRHTKDSLARRVFFDEPASPPHITPRAGHVRPCPPNLKWTAPVPKEAKK</sequence>
<reference evidence="2" key="1">
    <citation type="submission" date="2020-05" db="EMBL/GenBank/DDBJ databases">
        <authorList>
            <person name="Chiriac C."/>
            <person name="Salcher M."/>
            <person name="Ghai R."/>
            <person name="Kavagutti S V."/>
        </authorList>
    </citation>
    <scope>NUCLEOTIDE SEQUENCE</scope>
</reference>
<evidence type="ECO:0000313" key="2">
    <source>
        <dbReference type="EMBL" id="CAB5214112.1"/>
    </source>
</evidence>
<dbReference type="EMBL" id="LR798241">
    <property type="protein sequence ID" value="CAB5214112.1"/>
    <property type="molecule type" value="Genomic_DNA"/>
</dbReference>
<accession>A0A6J7WGT9</accession>
<gene>
    <name evidence="2" type="ORF">UFOVP195_18</name>
</gene>
<proteinExistence type="predicted"/>
<evidence type="ECO:0000256" key="1">
    <source>
        <dbReference type="SAM" id="MobiDB-lite"/>
    </source>
</evidence>
<organism evidence="2">
    <name type="scientific">uncultured Caudovirales phage</name>
    <dbReference type="NCBI Taxonomy" id="2100421"/>
    <lineage>
        <taxon>Viruses</taxon>
        <taxon>Duplodnaviria</taxon>
        <taxon>Heunggongvirae</taxon>
        <taxon>Uroviricota</taxon>
        <taxon>Caudoviricetes</taxon>
        <taxon>Peduoviridae</taxon>
        <taxon>Maltschvirus</taxon>
        <taxon>Maltschvirus maltsch</taxon>
    </lineage>
</organism>